<protein>
    <submittedName>
        <fullName evidence="1">Uncharacterized protein</fullName>
    </submittedName>
</protein>
<dbReference type="Proteomes" id="UP000265520">
    <property type="component" value="Unassembled WGS sequence"/>
</dbReference>
<dbReference type="EMBL" id="LXQA011235161">
    <property type="protein sequence ID" value="MCI90105.1"/>
    <property type="molecule type" value="Genomic_DNA"/>
</dbReference>
<evidence type="ECO:0000313" key="1">
    <source>
        <dbReference type="EMBL" id="MCI90105.1"/>
    </source>
</evidence>
<feature type="non-terminal residue" evidence="1">
    <location>
        <position position="1"/>
    </location>
</feature>
<sequence>VDGSPWELWGSAKMGMEKDYSPKWRMETEMGNILDGGAKSGKVPSA</sequence>
<name>A0A392VTR1_9FABA</name>
<accession>A0A392VTR1</accession>
<dbReference type="AlphaFoldDB" id="A0A392VTR1"/>
<keyword evidence="2" id="KW-1185">Reference proteome</keyword>
<organism evidence="1 2">
    <name type="scientific">Trifolium medium</name>
    <dbReference type="NCBI Taxonomy" id="97028"/>
    <lineage>
        <taxon>Eukaryota</taxon>
        <taxon>Viridiplantae</taxon>
        <taxon>Streptophyta</taxon>
        <taxon>Embryophyta</taxon>
        <taxon>Tracheophyta</taxon>
        <taxon>Spermatophyta</taxon>
        <taxon>Magnoliopsida</taxon>
        <taxon>eudicotyledons</taxon>
        <taxon>Gunneridae</taxon>
        <taxon>Pentapetalae</taxon>
        <taxon>rosids</taxon>
        <taxon>fabids</taxon>
        <taxon>Fabales</taxon>
        <taxon>Fabaceae</taxon>
        <taxon>Papilionoideae</taxon>
        <taxon>50 kb inversion clade</taxon>
        <taxon>NPAAA clade</taxon>
        <taxon>Hologalegina</taxon>
        <taxon>IRL clade</taxon>
        <taxon>Trifolieae</taxon>
        <taxon>Trifolium</taxon>
    </lineage>
</organism>
<reference evidence="1 2" key="1">
    <citation type="journal article" date="2018" name="Front. Plant Sci.">
        <title>Red Clover (Trifolium pratense) and Zigzag Clover (T. medium) - A Picture of Genomic Similarities and Differences.</title>
        <authorList>
            <person name="Dluhosova J."/>
            <person name="Istvanek J."/>
            <person name="Nedelnik J."/>
            <person name="Repkova J."/>
        </authorList>
    </citation>
    <scope>NUCLEOTIDE SEQUENCE [LARGE SCALE GENOMIC DNA]</scope>
    <source>
        <strain evidence="2">cv. 10/8</strain>
        <tissue evidence="1">Leaf</tissue>
    </source>
</reference>
<proteinExistence type="predicted"/>
<evidence type="ECO:0000313" key="2">
    <source>
        <dbReference type="Proteomes" id="UP000265520"/>
    </source>
</evidence>
<comment type="caution">
    <text evidence="1">The sequence shown here is derived from an EMBL/GenBank/DDBJ whole genome shotgun (WGS) entry which is preliminary data.</text>
</comment>